<name>A0A822FK72_9BILA</name>
<sequence length="59" mass="7120">NENQIHRLKADFDELILTKQEVLKANYILVQNAESLREQLRTFVEKKIHKNPFNIDYYS</sequence>
<comment type="caution">
    <text evidence="1">The sequence shown here is derived from an EMBL/GenBank/DDBJ whole genome shotgun (WGS) entry which is preliminary data.</text>
</comment>
<dbReference type="EMBL" id="CAJOBR010085455">
    <property type="protein sequence ID" value="CAF5131923.1"/>
    <property type="molecule type" value="Genomic_DNA"/>
</dbReference>
<evidence type="ECO:0000313" key="2">
    <source>
        <dbReference type="Proteomes" id="UP000663848"/>
    </source>
</evidence>
<proteinExistence type="predicted"/>
<dbReference type="Proteomes" id="UP000663848">
    <property type="component" value="Unassembled WGS sequence"/>
</dbReference>
<protein>
    <submittedName>
        <fullName evidence="1">Uncharacterized protein</fullName>
    </submittedName>
</protein>
<feature type="non-terminal residue" evidence="1">
    <location>
        <position position="1"/>
    </location>
</feature>
<accession>A0A822FK72</accession>
<organism evidence="1 2">
    <name type="scientific">Rotaria socialis</name>
    <dbReference type="NCBI Taxonomy" id="392032"/>
    <lineage>
        <taxon>Eukaryota</taxon>
        <taxon>Metazoa</taxon>
        <taxon>Spiralia</taxon>
        <taxon>Gnathifera</taxon>
        <taxon>Rotifera</taxon>
        <taxon>Eurotatoria</taxon>
        <taxon>Bdelloidea</taxon>
        <taxon>Philodinida</taxon>
        <taxon>Philodinidae</taxon>
        <taxon>Rotaria</taxon>
    </lineage>
</organism>
<reference evidence="1" key="1">
    <citation type="submission" date="2021-02" db="EMBL/GenBank/DDBJ databases">
        <authorList>
            <person name="Nowell W R."/>
        </authorList>
    </citation>
    <scope>NUCLEOTIDE SEQUENCE</scope>
</reference>
<gene>
    <name evidence="1" type="ORF">QYT958_LOCUS46889</name>
</gene>
<evidence type="ECO:0000313" key="1">
    <source>
        <dbReference type="EMBL" id="CAF5131923.1"/>
    </source>
</evidence>
<dbReference type="AlphaFoldDB" id="A0A822FK72"/>